<dbReference type="SUPFAM" id="SSF52833">
    <property type="entry name" value="Thioredoxin-like"/>
    <property type="match status" value="1"/>
</dbReference>
<feature type="domain" description="GST N-terminal" evidence="1">
    <location>
        <begin position="1"/>
        <end position="87"/>
    </location>
</feature>
<name>A0ABQ3L4J3_9ALTE</name>
<dbReference type="PANTHER" id="PTHR44051">
    <property type="entry name" value="GLUTATHIONE S-TRANSFERASE-RELATED"/>
    <property type="match status" value="1"/>
</dbReference>
<dbReference type="InterPro" id="IPR004045">
    <property type="entry name" value="Glutathione_S-Trfase_N"/>
</dbReference>
<reference evidence="3" key="1">
    <citation type="journal article" date="2019" name="Int. J. Syst. Evol. Microbiol.">
        <title>The Global Catalogue of Microorganisms (GCM) 10K type strain sequencing project: providing services to taxonomists for standard genome sequencing and annotation.</title>
        <authorList>
            <consortium name="The Broad Institute Genomics Platform"/>
            <consortium name="The Broad Institute Genome Sequencing Center for Infectious Disease"/>
            <person name="Wu L."/>
            <person name="Ma J."/>
        </authorList>
    </citation>
    <scope>NUCLEOTIDE SEQUENCE [LARGE SCALE GENOMIC DNA]</scope>
    <source>
        <strain evidence="3">CGMCC 1.7003</strain>
    </source>
</reference>
<dbReference type="Pfam" id="PF02798">
    <property type="entry name" value="GST_N"/>
    <property type="match status" value="1"/>
</dbReference>
<dbReference type="InterPro" id="IPR036249">
    <property type="entry name" value="Thioredoxin-like_sf"/>
</dbReference>
<dbReference type="PANTHER" id="PTHR44051:SF22">
    <property type="entry name" value="DISULFIDE-BOND OXIDOREDUCTASE YGHU"/>
    <property type="match status" value="1"/>
</dbReference>
<dbReference type="EMBL" id="BNAO01000012">
    <property type="protein sequence ID" value="GHG77838.1"/>
    <property type="molecule type" value="Genomic_DNA"/>
</dbReference>
<keyword evidence="3" id="KW-1185">Reference proteome</keyword>
<evidence type="ECO:0000259" key="1">
    <source>
        <dbReference type="PROSITE" id="PS50404"/>
    </source>
</evidence>
<evidence type="ECO:0000313" key="2">
    <source>
        <dbReference type="EMBL" id="GHG77838.1"/>
    </source>
</evidence>
<comment type="caution">
    <text evidence="2">The sequence shown here is derived from an EMBL/GenBank/DDBJ whole genome shotgun (WGS) entry which is preliminary data.</text>
</comment>
<organism evidence="2 3">
    <name type="scientific">Alishewanella longhuensis</name>
    <dbReference type="NCBI Taxonomy" id="1091037"/>
    <lineage>
        <taxon>Bacteria</taxon>
        <taxon>Pseudomonadati</taxon>
        <taxon>Pseudomonadota</taxon>
        <taxon>Gammaproteobacteria</taxon>
        <taxon>Alteromonadales</taxon>
        <taxon>Alteromonadaceae</taxon>
        <taxon>Alishewanella</taxon>
    </lineage>
</organism>
<dbReference type="PROSITE" id="PS50404">
    <property type="entry name" value="GST_NTER"/>
    <property type="match status" value="1"/>
</dbReference>
<dbReference type="Gene3D" id="3.40.30.10">
    <property type="entry name" value="Glutaredoxin"/>
    <property type="match status" value="1"/>
</dbReference>
<protein>
    <recommendedName>
        <fullName evidence="1">GST N-terminal domain-containing protein</fullName>
    </recommendedName>
</protein>
<dbReference type="Proteomes" id="UP000659697">
    <property type="component" value="Unassembled WGS sequence"/>
</dbReference>
<gene>
    <name evidence="2" type="ORF">GCM10010919_33790</name>
</gene>
<dbReference type="CDD" id="cd03048">
    <property type="entry name" value="GST_N_Ure2p_like"/>
    <property type="match status" value="1"/>
</dbReference>
<sequence length="96" mass="10885">MQLYSLATPNGVKVTILLEELLEFSITDAEYDAWLVSINDGNQFSSRFVGLNPNSKIPALIDTTNNVRIFESGSILFYPAEKFAAFYPHREQNEPR</sequence>
<evidence type="ECO:0000313" key="3">
    <source>
        <dbReference type="Proteomes" id="UP000659697"/>
    </source>
</evidence>
<proteinExistence type="predicted"/>
<accession>A0ABQ3L4J3</accession>